<gene>
    <name evidence="2" type="ORF">H1D44_11770</name>
    <name evidence="3" type="ORF">HOP48_12095</name>
</gene>
<keyword evidence="5" id="KW-1185">Reference proteome</keyword>
<evidence type="ECO:0000313" key="2">
    <source>
        <dbReference type="EMBL" id="MBA2779570.1"/>
    </source>
</evidence>
<reference evidence="3 5" key="1">
    <citation type="submission" date="2020-05" db="EMBL/GenBank/DDBJ databases">
        <title>Comparative genomic analysis of denitrifying bacteria from Halomonas genus.</title>
        <authorList>
            <person name="Wang L."/>
            <person name="Shao Z."/>
        </authorList>
    </citation>
    <scope>NUCLEOTIDE SEQUENCE [LARGE SCALE GENOMIC DNA]</scope>
    <source>
        <strain evidence="3 5">DSM 17331</strain>
    </source>
</reference>
<dbReference type="EMBL" id="JABFUB010000009">
    <property type="protein sequence ID" value="MCG6662282.1"/>
    <property type="molecule type" value="Genomic_DNA"/>
</dbReference>
<feature type="compositionally biased region" description="Basic and acidic residues" evidence="1">
    <location>
        <begin position="66"/>
        <end position="77"/>
    </location>
</feature>
<reference evidence="2 4" key="2">
    <citation type="submission" date="2020-07" db="EMBL/GenBank/DDBJ databases">
        <title>Identification of Halomonas strains.</title>
        <authorList>
            <person name="Xiao Z."/>
            <person name="Shen J."/>
        </authorList>
    </citation>
    <scope>NUCLEOTIDE SEQUENCE [LARGE SCALE GENOMIC DNA]</scope>
    <source>
        <strain evidence="2 4">DSM 17331</strain>
    </source>
</reference>
<organism evidence="2 4">
    <name type="scientific">Billgrantia kenyensis</name>
    <dbReference type="NCBI Taxonomy" id="321266"/>
    <lineage>
        <taxon>Bacteria</taxon>
        <taxon>Pseudomonadati</taxon>
        <taxon>Pseudomonadota</taxon>
        <taxon>Gammaproteobacteria</taxon>
        <taxon>Oceanospirillales</taxon>
        <taxon>Halomonadaceae</taxon>
        <taxon>Billgrantia</taxon>
    </lineage>
</organism>
<evidence type="ECO:0000313" key="5">
    <source>
        <dbReference type="Proteomes" id="UP000814353"/>
    </source>
</evidence>
<feature type="region of interest" description="Disordered" evidence="1">
    <location>
        <begin position="51"/>
        <end position="77"/>
    </location>
</feature>
<evidence type="ECO:0000313" key="3">
    <source>
        <dbReference type="EMBL" id="MCG6662282.1"/>
    </source>
</evidence>
<evidence type="ECO:0000313" key="4">
    <source>
        <dbReference type="Proteomes" id="UP000518091"/>
    </source>
</evidence>
<accession>A0A7V9W208</accession>
<protein>
    <submittedName>
        <fullName evidence="2">Uncharacterized protein</fullName>
    </submittedName>
</protein>
<name>A0A7V9W208_9GAMM</name>
<dbReference type="EMBL" id="JACEFT010000013">
    <property type="protein sequence ID" value="MBA2779570.1"/>
    <property type="molecule type" value="Genomic_DNA"/>
</dbReference>
<dbReference type="Proteomes" id="UP000518091">
    <property type="component" value="Unassembled WGS sequence"/>
</dbReference>
<comment type="caution">
    <text evidence="2">The sequence shown here is derived from an EMBL/GenBank/DDBJ whole genome shotgun (WGS) entry which is preliminary data.</text>
</comment>
<dbReference type="RefSeq" id="WP_181515047.1">
    <property type="nucleotide sequence ID" value="NZ_JABFUB010000009.1"/>
</dbReference>
<dbReference type="AlphaFoldDB" id="A0A7V9W208"/>
<proteinExistence type="predicted"/>
<sequence>MRTDWTRNRTGSSLSPLHLAIVVLYDNSCAQRSKGACLAVLITVIPGAHGNLRQREQDAEEETEQPGERTRTHRNESTECMSGSCLVFHGLKQAASTRFIANKKIIKTTTYVQHPG</sequence>
<dbReference type="Proteomes" id="UP000814353">
    <property type="component" value="Unassembled WGS sequence"/>
</dbReference>
<evidence type="ECO:0000256" key="1">
    <source>
        <dbReference type="SAM" id="MobiDB-lite"/>
    </source>
</evidence>